<name>A0AAV9H4T9_9PEZI</name>
<feature type="compositionally biased region" description="Low complexity" evidence="2">
    <location>
        <begin position="81"/>
        <end position="98"/>
    </location>
</feature>
<evidence type="ECO:0000256" key="1">
    <source>
        <dbReference type="ARBA" id="ARBA00023242"/>
    </source>
</evidence>
<keyword evidence="5" id="KW-1185">Reference proteome</keyword>
<dbReference type="AlphaFoldDB" id="A0AAV9H4T9"/>
<dbReference type="SUPFAM" id="SSF57701">
    <property type="entry name" value="Zn2/Cys6 DNA-binding domain"/>
    <property type="match status" value="1"/>
</dbReference>
<feature type="region of interest" description="Disordered" evidence="2">
    <location>
        <begin position="80"/>
        <end position="99"/>
    </location>
</feature>
<evidence type="ECO:0000256" key="2">
    <source>
        <dbReference type="SAM" id="MobiDB-lite"/>
    </source>
</evidence>
<dbReference type="CDD" id="cd00067">
    <property type="entry name" value="GAL4"/>
    <property type="match status" value="1"/>
</dbReference>
<gene>
    <name evidence="4" type="ORF">QBC34DRAFT_388916</name>
</gene>
<dbReference type="Gene3D" id="4.10.240.10">
    <property type="entry name" value="Zn(2)-C6 fungal-type DNA-binding domain"/>
    <property type="match status" value="1"/>
</dbReference>
<dbReference type="GO" id="GO:0001228">
    <property type="term" value="F:DNA-binding transcription activator activity, RNA polymerase II-specific"/>
    <property type="evidence" value="ECO:0007669"/>
    <property type="project" value="TreeGrafter"/>
</dbReference>
<dbReference type="PROSITE" id="PS50048">
    <property type="entry name" value="ZN2_CY6_FUNGAL_2"/>
    <property type="match status" value="1"/>
</dbReference>
<dbReference type="InterPro" id="IPR053157">
    <property type="entry name" value="Sterol_Uptake_Regulator"/>
</dbReference>
<accession>A0AAV9H4T9</accession>
<dbReference type="InterPro" id="IPR036864">
    <property type="entry name" value="Zn2-C6_fun-type_DNA-bd_sf"/>
</dbReference>
<dbReference type="Proteomes" id="UP001321760">
    <property type="component" value="Unassembled WGS sequence"/>
</dbReference>
<dbReference type="PROSITE" id="PS00463">
    <property type="entry name" value="ZN2_CY6_FUNGAL_1"/>
    <property type="match status" value="1"/>
</dbReference>
<dbReference type="PANTHER" id="PTHR47784">
    <property type="entry name" value="STEROL UPTAKE CONTROL PROTEIN 2"/>
    <property type="match status" value="1"/>
</dbReference>
<reference evidence="4" key="2">
    <citation type="submission" date="2023-05" db="EMBL/GenBank/DDBJ databases">
        <authorList>
            <consortium name="Lawrence Berkeley National Laboratory"/>
            <person name="Steindorff A."/>
            <person name="Hensen N."/>
            <person name="Bonometti L."/>
            <person name="Westerberg I."/>
            <person name="Brannstrom I.O."/>
            <person name="Guillou S."/>
            <person name="Cros-Aarteil S."/>
            <person name="Calhoun S."/>
            <person name="Haridas S."/>
            <person name="Kuo A."/>
            <person name="Mondo S."/>
            <person name="Pangilinan J."/>
            <person name="Riley R."/>
            <person name="Labutti K."/>
            <person name="Andreopoulos B."/>
            <person name="Lipzen A."/>
            <person name="Chen C."/>
            <person name="Yanf M."/>
            <person name="Daum C."/>
            <person name="Ng V."/>
            <person name="Clum A."/>
            <person name="Ohm R."/>
            <person name="Martin F."/>
            <person name="Silar P."/>
            <person name="Natvig D."/>
            <person name="Lalanne C."/>
            <person name="Gautier V."/>
            <person name="Ament-Velasquez S.L."/>
            <person name="Kruys A."/>
            <person name="Hutchinson M.I."/>
            <person name="Powell A.J."/>
            <person name="Barry K."/>
            <person name="Miller A.N."/>
            <person name="Grigoriev I.V."/>
            <person name="Debuchy R."/>
            <person name="Gladieux P."/>
            <person name="Thoren M.H."/>
            <person name="Johannesson H."/>
        </authorList>
    </citation>
    <scope>NUCLEOTIDE SEQUENCE</scope>
    <source>
        <strain evidence="4">PSN243</strain>
    </source>
</reference>
<dbReference type="Pfam" id="PF00172">
    <property type="entry name" value="Zn_clus"/>
    <property type="match status" value="1"/>
</dbReference>
<dbReference type="GO" id="GO:0008270">
    <property type="term" value="F:zinc ion binding"/>
    <property type="evidence" value="ECO:0007669"/>
    <property type="project" value="InterPro"/>
</dbReference>
<dbReference type="SMART" id="SM00066">
    <property type="entry name" value="GAL4"/>
    <property type="match status" value="1"/>
</dbReference>
<dbReference type="PANTHER" id="PTHR47784:SF5">
    <property type="entry name" value="STEROL UPTAKE CONTROL PROTEIN 2"/>
    <property type="match status" value="1"/>
</dbReference>
<sequence>MTPSAHAPVSMFAHTFLVTNGNGRPTLEVVAPEETTMRKKRPHRKSRLGCIRCKRRKVKCDENDPCSNCVKRGERCIRAAPPTLSSTGGTPGSDDSPPATGLPREIDWCALSEPEGVPVNLLHMELLHHFERFTIPTLIFQEIWPTMLQLAFRSQQHSFLVNAMLSLSAAHLSYLLPLDPRYARAKHSLLGRALHDYREALSAPITPQNCDPLLGGAILVHYLLWCDLSFMDGQESPSADHVLDLSADRLYWLSTGQRQIFFMAWPLFQREESIFMRVGILRPCMALSDEVEARGLNWRKYARIFEEVYDNPRYQGGREGAADSGDLESEYSGPGTPELSLLSDECPLGIFSGQPPPPDMGFDLSSSSSDPSLRVSTLFDSYREGEVFVKNGGMVNEGVTRSAYKRLSERVAIAMVFLAESRRETGCPILAMQKDPSGLFPSSTFSQEDMARYVLTFPMLCFGPLLPLISRGDSRVLLLLYHVYQMVEELLPSDRFWWCRKRSLVMRQSMMEELRQRGLEICIRHTDEGLW</sequence>
<evidence type="ECO:0000313" key="4">
    <source>
        <dbReference type="EMBL" id="KAK4456094.1"/>
    </source>
</evidence>
<organism evidence="4 5">
    <name type="scientific">Podospora aff. communis PSN243</name>
    <dbReference type="NCBI Taxonomy" id="3040156"/>
    <lineage>
        <taxon>Eukaryota</taxon>
        <taxon>Fungi</taxon>
        <taxon>Dikarya</taxon>
        <taxon>Ascomycota</taxon>
        <taxon>Pezizomycotina</taxon>
        <taxon>Sordariomycetes</taxon>
        <taxon>Sordariomycetidae</taxon>
        <taxon>Sordariales</taxon>
        <taxon>Podosporaceae</taxon>
        <taxon>Podospora</taxon>
    </lineage>
</organism>
<keyword evidence="1" id="KW-0539">Nucleus</keyword>
<reference evidence="4" key="1">
    <citation type="journal article" date="2023" name="Mol. Phylogenet. Evol.">
        <title>Genome-scale phylogeny and comparative genomics of the fungal order Sordariales.</title>
        <authorList>
            <person name="Hensen N."/>
            <person name="Bonometti L."/>
            <person name="Westerberg I."/>
            <person name="Brannstrom I.O."/>
            <person name="Guillou S."/>
            <person name="Cros-Aarteil S."/>
            <person name="Calhoun S."/>
            <person name="Haridas S."/>
            <person name="Kuo A."/>
            <person name="Mondo S."/>
            <person name="Pangilinan J."/>
            <person name="Riley R."/>
            <person name="LaButti K."/>
            <person name="Andreopoulos B."/>
            <person name="Lipzen A."/>
            <person name="Chen C."/>
            <person name="Yan M."/>
            <person name="Daum C."/>
            <person name="Ng V."/>
            <person name="Clum A."/>
            <person name="Steindorff A."/>
            <person name="Ohm R.A."/>
            <person name="Martin F."/>
            <person name="Silar P."/>
            <person name="Natvig D.O."/>
            <person name="Lalanne C."/>
            <person name="Gautier V."/>
            <person name="Ament-Velasquez S.L."/>
            <person name="Kruys A."/>
            <person name="Hutchinson M.I."/>
            <person name="Powell A.J."/>
            <person name="Barry K."/>
            <person name="Miller A.N."/>
            <person name="Grigoriev I.V."/>
            <person name="Debuchy R."/>
            <person name="Gladieux P."/>
            <person name="Hiltunen Thoren M."/>
            <person name="Johannesson H."/>
        </authorList>
    </citation>
    <scope>NUCLEOTIDE SEQUENCE</scope>
    <source>
        <strain evidence="4">PSN243</strain>
    </source>
</reference>
<feature type="domain" description="Zn(2)-C6 fungal-type" evidence="3">
    <location>
        <begin position="49"/>
        <end position="78"/>
    </location>
</feature>
<proteinExistence type="predicted"/>
<feature type="region of interest" description="Disordered" evidence="2">
    <location>
        <begin position="315"/>
        <end position="336"/>
    </location>
</feature>
<protein>
    <recommendedName>
        <fullName evidence="3">Zn(2)-C6 fungal-type domain-containing protein</fullName>
    </recommendedName>
</protein>
<dbReference type="InterPro" id="IPR001138">
    <property type="entry name" value="Zn2Cys6_DnaBD"/>
</dbReference>
<dbReference type="EMBL" id="MU865913">
    <property type="protein sequence ID" value="KAK4456094.1"/>
    <property type="molecule type" value="Genomic_DNA"/>
</dbReference>
<evidence type="ECO:0000259" key="3">
    <source>
        <dbReference type="PROSITE" id="PS50048"/>
    </source>
</evidence>
<comment type="caution">
    <text evidence="4">The sequence shown here is derived from an EMBL/GenBank/DDBJ whole genome shotgun (WGS) entry which is preliminary data.</text>
</comment>
<evidence type="ECO:0000313" key="5">
    <source>
        <dbReference type="Proteomes" id="UP001321760"/>
    </source>
</evidence>